<protein>
    <submittedName>
        <fullName evidence="2">Uncharacterized protein</fullName>
    </submittedName>
</protein>
<organism evidence="1 2">
    <name type="scientific">Romanomermis culicivorax</name>
    <name type="common">Nematode worm</name>
    <dbReference type="NCBI Taxonomy" id="13658"/>
    <lineage>
        <taxon>Eukaryota</taxon>
        <taxon>Metazoa</taxon>
        <taxon>Ecdysozoa</taxon>
        <taxon>Nematoda</taxon>
        <taxon>Enoplea</taxon>
        <taxon>Dorylaimia</taxon>
        <taxon>Mermithida</taxon>
        <taxon>Mermithoidea</taxon>
        <taxon>Mermithidae</taxon>
        <taxon>Romanomermis</taxon>
    </lineage>
</organism>
<dbReference type="AlphaFoldDB" id="A0A915IPC0"/>
<proteinExistence type="predicted"/>
<name>A0A915IPC0_ROMCU</name>
<evidence type="ECO:0000313" key="1">
    <source>
        <dbReference type="Proteomes" id="UP000887565"/>
    </source>
</evidence>
<accession>A0A915IPC0</accession>
<dbReference type="Proteomes" id="UP000887565">
    <property type="component" value="Unplaced"/>
</dbReference>
<sequence length="60" mass="6831">MRDPNDFVKLASAKSMFSIALRRKIVLAREVMAKLALSLEGHFEKSGCCARVFYRQGRNI</sequence>
<reference evidence="2" key="1">
    <citation type="submission" date="2022-11" db="UniProtKB">
        <authorList>
            <consortium name="WormBaseParasite"/>
        </authorList>
    </citation>
    <scope>IDENTIFICATION</scope>
</reference>
<keyword evidence="1" id="KW-1185">Reference proteome</keyword>
<dbReference type="WBParaSite" id="nRc.2.0.1.t15832-RA">
    <property type="protein sequence ID" value="nRc.2.0.1.t15832-RA"/>
    <property type="gene ID" value="nRc.2.0.1.g15832"/>
</dbReference>
<evidence type="ECO:0000313" key="2">
    <source>
        <dbReference type="WBParaSite" id="nRc.2.0.1.t15832-RA"/>
    </source>
</evidence>